<name>A0A554LK24_9BACT</name>
<evidence type="ECO:0000313" key="1">
    <source>
        <dbReference type="EMBL" id="TSC93194.1"/>
    </source>
</evidence>
<evidence type="ECO:0008006" key="3">
    <source>
        <dbReference type="Google" id="ProtNLM"/>
    </source>
</evidence>
<organism evidence="1 2">
    <name type="scientific">Candidatus Berkelbacteria bacterium Licking1014_7</name>
    <dbReference type="NCBI Taxonomy" id="2017147"/>
    <lineage>
        <taxon>Bacteria</taxon>
        <taxon>Candidatus Berkelbacteria</taxon>
    </lineage>
</organism>
<accession>A0A554LK24</accession>
<proteinExistence type="predicted"/>
<dbReference type="AlphaFoldDB" id="A0A554LK24"/>
<reference evidence="1 2" key="1">
    <citation type="submission" date="2017-07" db="EMBL/GenBank/DDBJ databases">
        <title>Mechanisms for carbon and nitrogen cycling indicate functional differentiation within the Candidate Phyla Radiation.</title>
        <authorList>
            <person name="Danczak R.E."/>
            <person name="Johnston M.D."/>
            <person name="Kenah C."/>
            <person name="Slattery M."/>
            <person name="Wrighton K.C."/>
            <person name="Wilkins M.J."/>
        </authorList>
    </citation>
    <scope>NUCLEOTIDE SEQUENCE [LARGE SCALE GENOMIC DNA]</scope>
    <source>
        <strain evidence="1">Licking1014_7</strain>
    </source>
</reference>
<evidence type="ECO:0000313" key="2">
    <source>
        <dbReference type="Proteomes" id="UP000315689"/>
    </source>
</evidence>
<gene>
    <name evidence="1" type="ORF">CEN89_204</name>
</gene>
<protein>
    <recommendedName>
        <fullName evidence="3">Type II restriction endonuclease</fullName>
    </recommendedName>
</protein>
<dbReference type="EMBL" id="VMGK01000005">
    <property type="protein sequence ID" value="TSC93194.1"/>
    <property type="molecule type" value="Genomic_DNA"/>
</dbReference>
<sequence length="219" mass="25531">MKSQIFYADEYKKLEKKITEFLNSQTDFLSPRTIDSPRAVGDAIQDLLADNFGKILGDLSSNYSSDFARRAMADLAFNDKDGFYYVVDVKTHRLDSSFNMPNLTSVERLARFYEDDKNYFIVLKTDYKIQKTKIIIDKVNFVPIEFLGWDCLTLGALGWGQIQIANSNNVSIVAKNSRKKWMLELCDSLFEFYPREIGKINDRILYFKRVRKYWEGKKG</sequence>
<dbReference type="Proteomes" id="UP000315689">
    <property type="component" value="Unassembled WGS sequence"/>
</dbReference>
<comment type="caution">
    <text evidence="1">The sequence shown here is derived from an EMBL/GenBank/DDBJ whole genome shotgun (WGS) entry which is preliminary data.</text>
</comment>